<proteinExistence type="predicted"/>
<keyword evidence="1" id="KW-1185">Reference proteome</keyword>
<accession>A0A1I7X2H9</accession>
<name>A0A1I7X2H9_HETBA</name>
<evidence type="ECO:0000313" key="1">
    <source>
        <dbReference type="Proteomes" id="UP000095283"/>
    </source>
</evidence>
<sequence>MNKMWTLCNDVIKRIIFFSLIRGRPCLIGPDDKDISKKYLGRGKVYDQKPVVAVDFSVANPIFRNTRSVSACERIWRADRLKGE</sequence>
<protein>
    <submittedName>
        <fullName evidence="2">Uncharacterized protein</fullName>
    </submittedName>
</protein>
<dbReference type="WBParaSite" id="Hba_11797">
    <property type="protein sequence ID" value="Hba_11797"/>
    <property type="gene ID" value="Hba_11797"/>
</dbReference>
<evidence type="ECO:0000313" key="2">
    <source>
        <dbReference type="WBParaSite" id="Hba_11797"/>
    </source>
</evidence>
<dbReference type="AlphaFoldDB" id="A0A1I7X2H9"/>
<reference evidence="2" key="1">
    <citation type="submission" date="2016-11" db="UniProtKB">
        <authorList>
            <consortium name="WormBaseParasite"/>
        </authorList>
    </citation>
    <scope>IDENTIFICATION</scope>
</reference>
<organism evidence="1 2">
    <name type="scientific">Heterorhabditis bacteriophora</name>
    <name type="common">Entomopathogenic nematode worm</name>
    <dbReference type="NCBI Taxonomy" id="37862"/>
    <lineage>
        <taxon>Eukaryota</taxon>
        <taxon>Metazoa</taxon>
        <taxon>Ecdysozoa</taxon>
        <taxon>Nematoda</taxon>
        <taxon>Chromadorea</taxon>
        <taxon>Rhabditida</taxon>
        <taxon>Rhabditina</taxon>
        <taxon>Rhabditomorpha</taxon>
        <taxon>Strongyloidea</taxon>
        <taxon>Heterorhabditidae</taxon>
        <taxon>Heterorhabditis</taxon>
    </lineage>
</organism>
<dbReference type="Proteomes" id="UP000095283">
    <property type="component" value="Unplaced"/>
</dbReference>